<keyword evidence="1 2" id="KW-0245">EGF-like domain</keyword>
<sequence length="882" mass="92361">MYPGFLPFLSLLWTSIVAAAQSVSVVCVAGQCLEGYTNITLGATLSASGSPASLQLLPGEYTSTTNPELLHELLTSSSASLSASAGFSVNKTVALPLDISLQPGVAAYSGANYSGKSTFNALPTNVSTNTTKQLSAGSLALASNIWMSVAGSSSSNRIVLWNSVPDVSQLPSSSFGSSLTLLDMQSTSCSSPCSSGGICSSSGKCVCQSGFTGSSCESCVSGHFGPNCEACAAGCLDCDDGISGTGTCLQFNVTNAPSTCNCANGVCGSNGKCTCNAGWTASSNGTACATCAKGFFLDSSGNCEICALGCEECANGTGDCITCGSGFTQSSNDATQCLAVQQTTSGGTQCPDGSFSNGSSCEQCSSLCQTCNGATSNNCIICATGSYKLNGSCVTTSSSGVCENSNMIANNNKHECDSCPAKCTTCGIPNFTTASTLNQAQCTGCLPGFVLSNGSCIESCPSGTFLSPKDNLTCTACDSSCKTCAGSADFCLSCSNNQLASNGTCVSSCPSNTVSSSGACLACHPDCATCSGTSFNQCSSCPSDRPVLNNGRCLPTCSQSQFFDTASSSCQSCDSSCSSCSGSGANNCFACSSSSQILRGGTCVSAGCSNSSSVISGLGLCLSDLVVTTPSSSTSTPLPSITGINSTTTVTTTKSLEWWQILLMTLGCAFIFLLVVVLWRRRMRRKRAQATKAFAAAKRLDASRSWRTRLLRFGERLFGHHPPRREWMVPDEERDIKLERLHKQQQHFAPVEKRGGPEPQPSLPEYHDDGWDARRNQRGSLATMSNESLYTHITGQPRRTPEPRQPARNARELLPSRFSDTTLGSHEVRQLERDRMERERERAPTPAQEYARSWMEQEEDNSRGSYWLKPTNTGGSKNPFRR</sequence>
<dbReference type="eggNOG" id="KOG1218">
    <property type="taxonomic scope" value="Eukaryota"/>
</dbReference>
<dbReference type="PANTHER" id="PTHR15332">
    <property type="entry name" value="PROPROTEIN CONVERTASE SUBTILISIN_KEXIN TYPE 5-LIKE"/>
    <property type="match status" value="1"/>
</dbReference>
<dbReference type="PANTHER" id="PTHR15332:SF175">
    <property type="entry name" value="PROPROTEIN CONVERTASE SUBTILISIN_KEXIN TYPE 5-LIKE"/>
    <property type="match status" value="1"/>
</dbReference>
<dbReference type="OrthoDB" id="18487at2759"/>
<dbReference type="SUPFAM" id="SSF57184">
    <property type="entry name" value="Growth factor receptor domain"/>
    <property type="match status" value="3"/>
</dbReference>
<dbReference type="InParanoid" id="S8F9W3"/>
<dbReference type="SMART" id="SM00181">
    <property type="entry name" value="EGF"/>
    <property type="match status" value="5"/>
</dbReference>
<dbReference type="Gene3D" id="2.10.25.10">
    <property type="entry name" value="Laminin"/>
    <property type="match status" value="1"/>
</dbReference>
<dbReference type="PROSITE" id="PS01248">
    <property type="entry name" value="EGF_LAM_1"/>
    <property type="match status" value="1"/>
</dbReference>
<evidence type="ECO:0000256" key="4">
    <source>
        <dbReference type="SAM" id="Phobius"/>
    </source>
</evidence>
<dbReference type="EMBL" id="KE504166">
    <property type="protein sequence ID" value="EPS98400.1"/>
    <property type="molecule type" value="Genomic_DNA"/>
</dbReference>
<feature type="transmembrane region" description="Helical" evidence="4">
    <location>
        <begin position="658"/>
        <end position="679"/>
    </location>
</feature>
<keyword evidence="5" id="KW-0732">Signal</keyword>
<evidence type="ECO:0000256" key="3">
    <source>
        <dbReference type="SAM" id="MobiDB-lite"/>
    </source>
</evidence>
<dbReference type="InterPro" id="IPR009030">
    <property type="entry name" value="Growth_fac_rcpt_cys_sf"/>
</dbReference>
<dbReference type="STRING" id="743788.S8F9W3"/>
<dbReference type="SMART" id="SM00261">
    <property type="entry name" value="FU"/>
    <property type="match status" value="6"/>
</dbReference>
<evidence type="ECO:0000256" key="2">
    <source>
        <dbReference type="PROSITE-ProRule" id="PRU00076"/>
    </source>
</evidence>
<feature type="disulfide bond" evidence="2">
    <location>
        <begin position="207"/>
        <end position="216"/>
    </location>
</feature>
<dbReference type="InterPro" id="IPR000742">
    <property type="entry name" value="EGF"/>
</dbReference>
<dbReference type="eggNOG" id="KOG3525">
    <property type="taxonomic scope" value="Eukaryota"/>
</dbReference>
<dbReference type="Gene3D" id="2.10.220.10">
    <property type="entry name" value="Hormone Receptor, Insulin-like Growth Factor Receptor 1, Chain A, domain 2"/>
    <property type="match status" value="4"/>
</dbReference>
<organism evidence="7 8">
    <name type="scientific">Fomitopsis schrenkii</name>
    <name type="common">Brown rot fungus</name>
    <dbReference type="NCBI Taxonomy" id="2126942"/>
    <lineage>
        <taxon>Eukaryota</taxon>
        <taxon>Fungi</taxon>
        <taxon>Dikarya</taxon>
        <taxon>Basidiomycota</taxon>
        <taxon>Agaricomycotina</taxon>
        <taxon>Agaricomycetes</taxon>
        <taxon>Polyporales</taxon>
        <taxon>Fomitopsis</taxon>
    </lineage>
</organism>
<feature type="compositionally biased region" description="Polar residues" evidence="3">
    <location>
        <begin position="778"/>
        <end position="794"/>
    </location>
</feature>
<feature type="compositionally biased region" description="Basic and acidic residues" evidence="3">
    <location>
        <begin position="765"/>
        <end position="775"/>
    </location>
</feature>
<keyword evidence="4" id="KW-0472">Membrane</keyword>
<dbReference type="Proteomes" id="UP000015241">
    <property type="component" value="Unassembled WGS sequence"/>
</dbReference>
<feature type="domain" description="EGF-like" evidence="6">
    <location>
        <begin position="185"/>
        <end position="217"/>
    </location>
</feature>
<dbReference type="PROSITE" id="PS00022">
    <property type="entry name" value="EGF_1"/>
    <property type="match status" value="1"/>
</dbReference>
<evidence type="ECO:0000259" key="6">
    <source>
        <dbReference type="PROSITE" id="PS50026"/>
    </source>
</evidence>
<dbReference type="AlphaFoldDB" id="S8F9W3"/>
<dbReference type="InterPro" id="IPR006212">
    <property type="entry name" value="Furin_repeat"/>
</dbReference>
<gene>
    <name evidence="7" type="ORF">FOMPIDRAFT_1031549</name>
</gene>
<dbReference type="InterPro" id="IPR002049">
    <property type="entry name" value="LE_dom"/>
</dbReference>
<evidence type="ECO:0000313" key="8">
    <source>
        <dbReference type="Proteomes" id="UP000015241"/>
    </source>
</evidence>
<evidence type="ECO:0000256" key="1">
    <source>
        <dbReference type="ARBA" id="ARBA00022536"/>
    </source>
</evidence>
<dbReference type="Pfam" id="PF23106">
    <property type="entry name" value="EGF_Teneurin"/>
    <property type="match status" value="1"/>
</dbReference>
<comment type="caution">
    <text evidence="2">Lacks conserved residue(s) required for the propagation of feature annotation.</text>
</comment>
<feature type="region of interest" description="Disordered" evidence="3">
    <location>
        <begin position="744"/>
        <end position="882"/>
    </location>
</feature>
<dbReference type="CDD" id="cd00064">
    <property type="entry name" value="FU"/>
    <property type="match status" value="3"/>
</dbReference>
<keyword evidence="2" id="KW-1015">Disulfide bond</keyword>
<feature type="compositionally biased region" description="Basic and acidic residues" evidence="3">
    <location>
        <begin position="826"/>
        <end position="843"/>
    </location>
</feature>
<feature type="signal peptide" evidence="5">
    <location>
        <begin position="1"/>
        <end position="19"/>
    </location>
</feature>
<keyword evidence="8" id="KW-1185">Reference proteome</keyword>
<protein>
    <recommendedName>
        <fullName evidence="6">EGF-like domain-containing protein</fullName>
    </recommendedName>
</protein>
<reference evidence="7 8" key="1">
    <citation type="journal article" date="2012" name="Science">
        <title>The Paleozoic origin of enzymatic lignin decomposition reconstructed from 31 fungal genomes.</title>
        <authorList>
            <person name="Floudas D."/>
            <person name="Binder M."/>
            <person name="Riley R."/>
            <person name="Barry K."/>
            <person name="Blanchette R.A."/>
            <person name="Henrissat B."/>
            <person name="Martinez A.T."/>
            <person name="Otillar R."/>
            <person name="Spatafora J.W."/>
            <person name="Yadav J.S."/>
            <person name="Aerts A."/>
            <person name="Benoit I."/>
            <person name="Boyd A."/>
            <person name="Carlson A."/>
            <person name="Copeland A."/>
            <person name="Coutinho P.M."/>
            <person name="de Vries R.P."/>
            <person name="Ferreira P."/>
            <person name="Findley K."/>
            <person name="Foster B."/>
            <person name="Gaskell J."/>
            <person name="Glotzer D."/>
            <person name="Gorecki P."/>
            <person name="Heitman J."/>
            <person name="Hesse C."/>
            <person name="Hori C."/>
            <person name="Igarashi K."/>
            <person name="Jurgens J.A."/>
            <person name="Kallen N."/>
            <person name="Kersten P."/>
            <person name="Kohler A."/>
            <person name="Kuees U."/>
            <person name="Kumar T.K.A."/>
            <person name="Kuo A."/>
            <person name="LaButti K."/>
            <person name="Larrondo L.F."/>
            <person name="Lindquist E."/>
            <person name="Ling A."/>
            <person name="Lombard V."/>
            <person name="Lucas S."/>
            <person name="Lundell T."/>
            <person name="Martin R."/>
            <person name="McLaughlin D.J."/>
            <person name="Morgenstern I."/>
            <person name="Morin E."/>
            <person name="Murat C."/>
            <person name="Nagy L.G."/>
            <person name="Nolan M."/>
            <person name="Ohm R.A."/>
            <person name="Patyshakuliyeva A."/>
            <person name="Rokas A."/>
            <person name="Ruiz-Duenas F.J."/>
            <person name="Sabat G."/>
            <person name="Salamov A."/>
            <person name="Samejima M."/>
            <person name="Schmutz J."/>
            <person name="Slot J.C."/>
            <person name="St John F."/>
            <person name="Stenlid J."/>
            <person name="Sun H."/>
            <person name="Sun S."/>
            <person name="Syed K."/>
            <person name="Tsang A."/>
            <person name="Wiebenga A."/>
            <person name="Young D."/>
            <person name="Pisabarro A."/>
            <person name="Eastwood D.C."/>
            <person name="Martin F."/>
            <person name="Cullen D."/>
            <person name="Grigoriev I.V."/>
            <person name="Hibbett D.S."/>
        </authorList>
    </citation>
    <scope>NUCLEOTIDE SEQUENCE</scope>
    <source>
        <strain evidence="8">FP-58527</strain>
    </source>
</reference>
<feature type="disulfide bond" evidence="2">
    <location>
        <begin position="189"/>
        <end position="199"/>
    </location>
</feature>
<keyword evidence="4" id="KW-1133">Transmembrane helix</keyword>
<name>S8F9W3_FOMSC</name>
<dbReference type="HOGENOM" id="CLU_010013_0_0_1"/>
<keyword evidence="4" id="KW-0812">Transmembrane</keyword>
<evidence type="ECO:0000256" key="5">
    <source>
        <dbReference type="SAM" id="SignalP"/>
    </source>
</evidence>
<evidence type="ECO:0000313" key="7">
    <source>
        <dbReference type="EMBL" id="EPS98400.1"/>
    </source>
</evidence>
<feature type="chain" id="PRO_5004563673" description="EGF-like domain-containing protein" evidence="5">
    <location>
        <begin position="20"/>
        <end position="882"/>
    </location>
</feature>
<accession>S8F9W3</accession>
<proteinExistence type="predicted"/>
<dbReference type="PROSITE" id="PS50026">
    <property type="entry name" value="EGF_3"/>
    <property type="match status" value="1"/>
</dbReference>